<reference evidence="1 2" key="1">
    <citation type="submission" date="2021-04" db="EMBL/GenBank/DDBJ databases">
        <authorList>
            <person name="Pira H."/>
            <person name="Risdian C."/>
            <person name="Wink J."/>
        </authorList>
    </citation>
    <scope>NUCLEOTIDE SEQUENCE [LARGE SCALE GENOMIC DNA]</scope>
    <source>
        <strain evidence="1 2">WHA3</strain>
    </source>
</reference>
<organism evidence="1 2">
    <name type="scientific">Pacificimonas pallii</name>
    <dbReference type="NCBI Taxonomy" id="2827236"/>
    <lineage>
        <taxon>Bacteria</taxon>
        <taxon>Pseudomonadati</taxon>
        <taxon>Pseudomonadota</taxon>
        <taxon>Alphaproteobacteria</taxon>
        <taxon>Sphingomonadales</taxon>
        <taxon>Sphingosinicellaceae</taxon>
        <taxon>Pacificimonas</taxon>
    </lineage>
</organism>
<comment type="caution">
    <text evidence="1">The sequence shown here is derived from an EMBL/GenBank/DDBJ whole genome shotgun (WGS) entry which is preliminary data.</text>
</comment>
<sequence>MASKDNEMTVRTERERNELRDLLESLDRPCDQAVIRSGYSRLSASLQAQAASNGS</sequence>
<name>A0ABS6SB43_9SPHN</name>
<dbReference type="RefSeq" id="WP_218443914.1">
    <property type="nucleotide sequence ID" value="NZ_JAGSPA010000001.1"/>
</dbReference>
<gene>
    <name evidence="1" type="ORF">KCG44_02110</name>
</gene>
<evidence type="ECO:0000313" key="1">
    <source>
        <dbReference type="EMBL" id="MBV7255574.1"/>
    </source>
</evidence>
<dbReference type="EMBL" id="JAGSPA010000001">
    <property type="protein sequence ID" value="MBV7255574.1"/>
    <property type="molecule type" value="Genomic_DNA"/>
</dbReference>
<proteinExistence type="predicted"/>
<keyword evidence="2" id="KW-1185">Reference proteome</keyword>
<evidence type="ECO:0000313" key="2">
    <source>
        <dbReference type="Proteomes" id="UP000722336"/>
    </source>
</evidence>
<accession>A0ABS6SB43</accession>
<dbReference type="Proteomes" id="UP000722336">
    <property type="component" value="Unassembled WGS sequence"/>
</dbReference>
<protein>
    <submittedName>
        <fullName evidence="1">Uncharacterized protein</fullName>
    </submittedName>
</protein>